<proteinExistence type="predicted"/>
<dbReference type="AlphaFoldDB" id="H2Y0Q5"/>
<dbReference type="EMBL" id="EAAA01001535">
    <property type="status" value="NOT_ANNOTATED_CDS"/>
    <property type="molecule type" value="Genomic_DNA"/>
</dbReference>
<evidence type="ECO:0000313" key="1">
    <source>
        <dbReference type="Ensembl" id="ENSCINP00000035489.1"/>
    </source>
</evidence>
<reference evidence="2" key="1">
    <citation type="journal article" date="2002" name="Science">
        <title>The draft genome of Ciona intestinalis: insights into chordate and vertebrate origins.</title>
        <authorList>
            <person name="Dehal P."/>
            <person name="Satou Y."/>
            <person name="Campbell R.K."/>
            <person name="Chapman J."/>
            <person name="Degnan B."/>
            <person name="De Tomaso A."/>
            <person name="Davidson B."/>
            <person name="Di Gregorio A."/>
            <person name="Gelpke M."/>
            <person name="Goodstein D.M."/>
            <person name="Harafuji N."/>
            <person name="Hastings K.E."/>
            <person name="Ho I."/>
            <person name="Hotta K."/>
            <person name="Huang W."/>
            <person name="Kawashima T."/>
            <person name="Lemaire P."/>
            <person name="Martinez D."/>
            <person name="Meinertzhagen I.A."/>
            <person name="Necula S."/>
            <person name="Nonaka M."/>
            <person name="Putnam N."/>
            <person name="Rash S."/>
            <person name="Saiga H."/>
            <person name="Satake M."/>
            <person name="Terry A."/>
            <person name="Yamada L."/>
            <person name="Wang H.G."/>
            <person name="Awazu S."/>
            <person name="Azumi K."/>
            <person name="Boore J."/>
            <person name="Branno M."/>
            <person name="Chin-Bow S."/>
            <person name="DeSantis R."/>
            <person name="Doyle S."/>
            <person name="Francino P."/>
            <person name="Keys D.N."/>
            <person name="Haga S."/>
            <person name="Hayashi H."/>
            <person name="Hino K."/>
            <person name="Imai K.S."/>
            <person name="Inaba K."/>
            <person name="Kano S."/>
            <person name="Kobayashi K."/>
            <person name="Kobayashi M."/>
            <person name="Lee B.I."/>
            <person name="Makabe K.W."/>
            <person name="Manohar C."/>
            <person name="Matassi G."/>
            <person name="Medina M."/>
            <person name="Mochizuki Y."/>
            <person name="Mount S."/>
            <person name="Morishita T."/>
            <person name="Miura S."/>
            <person name="Nakayama A."/>
            <person name="Nishizaka S."/>
            <person name="Nomoto H."/>
            <person name="Ohta F."/>
            <person name="Oishi K."/>
            <person name="Rigoutsos I."/>
            <person name="Sano M."/>
            <person name="Sasaki A."/>
            <person name="Sasakura Y."/>
            <person name="Shoguchi E."/>
            <person name="Shin-i T."/>
            <person name="Spagnuolo A."/>
            <person name="Stainier D."/>
            <person name="Suzuki M.M."/>
            <person name="Tassy O."/>
            <person name="Takatori N."/>
            <person name="Tokuoka M."/>
            <person name="Yagi K."/>
            <person name="Yoshizaki F."/>
            <person name="Wada S."/>
            <person name="Zhang C."/>
            <person name="Hyatt P.D."/>
            <person name="Larimer F."/>
            <person name="Detter C."/>
            <person name="Doggett N."/>
            <person name="Glavina T."/>
            <person name="Hawkins T."/>
            <person name="Richardson P."/>
            <person name="Lucas S."/>
            <person name="Kohara Y."/>
            <person name="Levine M."/>
            <person name="Satoh N."/>
            <person name="Rokhsar D.S."/>
        </authorList>
    </citation>
    <scope>NUCLEOTIDE SEQUENCE [LARGE SCALE GENOMIC DNA]</scope>
</reference>
<organism evidence="1 2">
    <name type="scientific">Ciona intestinalis</name>
    <name type="common">Transparent sea squirt</name>
    <name type="synonym">Ascidia intestinalis</name>
    <dbReference type="NCBI Taxonomy" id="7719"/>
    <lineage>
        <taxon>Eukaryota</taxon>
        <taxon>Metazoa</taxon>
        <taxon>Chordata</taxon>
        <taxon>Tunicata</taxon>
        <taxon>Ascidiacea</taxon>
        <taxon>Phlebobranchia</taxon>
        <taxon>Cionidae</taxon>
        <taxon>Ciona</taxon>
    </lineage>
</organism>
<reference evidence="1" key="2">
    <citation type="journal article" date="2008" name="Genome Biol.">
        <title>Improved genome assembly and evidence-based global gene model set for the chordate Ciona intestinalis: new insight into intron and operon populations.</title>
        <authorList>
            <person name="Satou Y."/>
            <person name="Mineta K."/>
            <person name="Ogasawara M."/>
            <person name="Sasakura Y."/>
            <person name="Shoguchi E."/>
            <person name="Ueno K."/>
            <person name="Yamada L."/>
            <person name="Matsumoto J."/>
            <person name="Wasserscheid J."/>
            <person name="Dewar K."/>
            <person name="Wiley G.B."/>
            <person name="Macmil S.L."/>
            <person name="Roe B.A."/>
            <person name="Zeller R.W."/>
            <person name="Hastings K.E."/>
            <person name="Lemaire P."/>
            <person name="Lindquist E."/>
            <person name="Endo T."/>
            <person name="Hotta K."/>
            <person name="Inaba K."/>
        </authorList>
    </citation>
    <scope>NUCLEOTIDE SEQUENCE [LARGE SCALE GENOMIC DNA]</scope>
    <source>
        <strain evidence="1">wild type</strain>
    </source>
</reference>
<protein>
    <submittedName>
        <fullName evidence="1">Uncharacterized protein</fullName>
    </submittedName>
</protein>
<keyword evidence="2" id="KW-1185">Reference proteome</keyword>
<dbReference type="InParanoid" id="H2Y0Q5"/>
<dbReference type="Proteomes" id="UP000008144">
    <property type="component" value="Chromosome 2"/>
</dbReference>
<name>H2Y0Q5_CIOIN</name>
<reference evidence="1" key="3">
    <citation type="submission" date="2025-08" db="UniProtKB">
        <authorList>
            <consortium name="Ensembl"/>
        </authorList>
    </citation>
    <scope>IDENTIFICATION</scope>
</reference>
<dbReference type="Ensembl" id="ENSCINT00000035661.1">
    <property type="protein sequence ID" value="ENSCINP00000035489.1"/>
    <property type="gene ID" value="ENSCING00000021403.1"/>
</dbReference>
<sequence>MIPMETQHEQLFHSPVSDGDSLFLLPYLSSLLDNGREWSTVCKEILEKERKGRTNSFDTGQYLLHSSLSSADRST</sequence>
<dbReference type="HOGENOM" id="CLU_2670355_0_0_1"/>
<accession>H2Y0Q5</accession>
<reference evidence="1" key="4">
    <citation type="submission" date="2025-09" db="UniProtKB">
        <authorList>
            <consortium name="Ensembl"/>
        </authorList>
    </citation>
    <scope>IDENTIFICATION</scope>
</reference>
<evidence type="ECO:0000313" key="2">
    <source>
        <dbReference type="Proteomes" id="UP000008144"/>
    </source>
</evidence>